<protein>
    <submittedName>
        <fullName evidence="1">Uncharacterized protein</fullName>
    </submittedName>
</protein>
<organism evidence="1 2">
    <name type="scientific">Paraburkholderia ribeironis</name>
    <dbReference type="NCBI Taxonomy" id="1247936"/>
    <lineage>
        <taxon>Bacteria</taxon>
        <taxon>Pseudomonadati</taxon>
        <taxon>Pseudomonadota</taxon>
        <taxon>Betaproteobacteria</taxon>
        <taxon>Burkholderiales</taxon>
        <taxon>Burkholderiaceae</taxon>
        <taxon>Paraburkholderia</taxon>
    </lineage>
</organism>
<keyword evidence="2" id="KW-1185">Reference proteome</keyword>
<dbReference type="AlphaFoldDB" id="A0A1N7RJ43"/>
<dbReference type="STRING" id="1247936.BN2475_40006"/>
<name>A0A1N7RJ43_9BURK</name>
<evidence type="ECO:0000313" key="2">
    <source>
        <dbReference type="Proteomes" id="UP000187012"/>
    </source>
</evidence>
<sequence>MKPLARKAFAQTQSCLIKTKDSRFFDRSVKPTWTNPATSPILKSADRINRLPSLARLLMHSNH</sequence>
<dbReference type="Proteomes" id="UP000187012">
    <property type="component" value="Unassembled WGS sequence"/>
</dbReference>
<evidence type="ECO:0000313" key="1">
    <source>
        <dbReference type="EMBL" id="SIT35122.1"/>
    </source>
</evidence>
<proteinExistence type="predicted"/>
<accession>A0A1N7RJ43</accession>
<dbReference type="EMBL" id="CYGX02000004">
    <property type="protein sequence ID" value="SIT35122.1"/>
    <property type="molecule type" value="Genomic_DNA"/>
</dbReference>
<gene>
    <name evidence="1" type="ORF">BN2475_40006</name>
</gene>
<reference evidence="1 2" key="1">
    <citation type="submission" date="2016-12" db="EMBL/GenBank/DDBJ databases">
        <authorList>
            <person name="Song W.-J."/>
            <person name="Kurnit D.M."/>
        </authorList>
    </citation>
    <scope>NUCLEOTIDE SEQUENCE [LARGE SCALE GENOMIC DNA]</scope>
    <source>
        <strain evidence="1 2">STM7296</strain>
    </source>
</reference>